<dbReference type="AlphaFoldDB" id="A0AAX4HMS0"/>
<feature type="transmembrane region" description="Helical" evidence="1">
    <location>
        <begin position="221"/>
        <end position="242"/>
    </location>
</feature>
<evidence type="ECO:0000313" key="3">
    <source>
        <dbReference type="Proteomes" id="UP001324634"/>
    </source>
</evidence>
<dbReference type="RefSeq" id="WP_321393215.1">
    <property type="nucleotide sequence ID" value="NZ_CP139487.1"/>
</dbReference>
<keyword evidence="1" id="KW-0812">Transmembrane</keyword>
<evidence type="ECO:0000256" key="1">
    <source>
        <dbReference type="SAM" id="Phobius"/>
    </source>
</evidence>
<sequence length="329" mass="36766">MNAQVMQTPQLSTGRLLLLGASSVILCISFIMAVFAPFPLALATILYGRVKGYLIGVAGLIISFLFALMVYRDLTLFGFYVGVFIFGLGIAEIVLRGVSPIKGMVTFGLSFILLVAAGFGFTLKSYNLTPSEFIIQQIEKSSDKIAEQKKAIEQSTDKEAVQVLQLLDRPDLLAKEMVDSFPSYFFMGVFIMLWFNMFLVLKSRRLLLSGNDYPHDERNLLNFKVPFGFVVLLVAGLVLAVWGNDLGIGSFSSLETVGMTIIKCLGIFYFFQGFGVLSDLLNFLGIMGFFRTLIVMIIILMANYLIAVAGLFDNWFDFRKYFVKRKTED</sequence>
<feature type="transmembrane region" description="Helical" evidence="1">
    <location>
        <begin position="16"/>
        <end position="40"/>
    </location>
</feature>
<feature type="transmembrane region" description="Helical" evidence="1">
    <location>
        <begin position="257"/>
        <end position="277"/>
    </location>
</feature>
<feature type="transmembrane region" description="Helical" evidence="1">
    <location>
        <begin position="104"/>
        <end position="123"/>
    </location>
</feature>
<accession>A0AAX4HMS0</accession>
<feature type="transmembrane region" description="Helical" evidence="1">
    <location>
        <begin position="181"/>
        <end position="201"/>
    </location>
</feature>
<evidence type="ECO:0000313" key="2">
    <source>
        <dbReference type="EMBL" id="WPU64428.1"/>
    </source>
</evidence>
<dbReference type="KEGG" id="psti:SOO65_17175"/>
<keyword evidence="1" id="KW-0472">Membrane</keyword>
<keyword evidence="1" id="KW-1133">Transmembrane helix</keyword>
<organism evidence="2 3">
    <name type="scientific">Peredibacter starrii</name>
    <dbReference type="NCBI Taxonomy" id="28202"/>
    <lineage>
        <taxon>Bacteria</taxon>
        <taxon>Pseudomonadati</taxon>
        <taxon>Bdellovibrionota</taxon>
        <taxon>Bacteriovoracia</taxon>
        <taxon>Bacteriovoracales</taxon>
        <taxon>Bacteriovoracaceae</taxon>
        <taxon>Peredibacter</taxon>
    </lineage>
</organism>
<feature type="transmembrane region" description="Helical" evidence="1">
    <location>
        <begin position="77"/>
        <end position="95"/>
    </location>
</feature>
<dbReference type="Proteomes" id="UP001324634">
    <property type="component" value="Chromosome"/>
</dbReference>
<proteinExistence type="predicted"/>
<feature type="transmembrane region" description="Helical" evidence="1">
    <location>
        <begin position="52"/>
        <end position="71"/>
    </location>
</feature>
<reference evidence="2 3" key="1">
    <citation type="submission" date="2023-11" db="EMBL/GenBank/DDBJ databases">
        <title>Peredibacter starrii A3.12.</title>
        <authorList>
            <person name="Mitchell R.J."/>
        </authorList>
    </citation>
    <scope>NUCLEOTIDE SEQUENCE [LARGE SCALE GENOMIC DNA]</scope>
    <source>
        <strain evidence="2 3">A3.12</strain>
    </source>
</reference>
<keyword evidence="3" id="KW-1185">Reference proteome</keyword>
<protein>
    <submittedName>
        <fullName evidence="2">DUF2232 domain-containing protein</fullName>
    </submittedName>
</protein>
<name>A0AAX4HMS0_9BACT</name>
<dbReference type="InterPro" id="IPR018710">
    <property type="entry name" value="DUF2232"/>
</dbReference>
<dbReference type="EMBL" id="CP139487">
    <property type="protein sequence ID" value="WPU64428.1"/>
    <property type="molecule type" value="Genomic_DNA"/>
</dbReference>
<gene>
    <name evidence="2" type="ORF">SOO65_17175</name>
</gene>
<feature type="transmembrane region" description="Helical" evidence="1">
    <location>
        <begin position="289"/>
        <end position="312"/>
    </location>
</feature>
<dbReference type="Pfam" id="PF09991">
    <property type="entry name" value="DUF2232"/>
    <property type="match status" value="1"/>
</dbReference>